<reference evidence="12 13" key="1">
    <citation type="journal article" date="2016" name="Nat. Commun.">
        <title>Thousands of microbial genomes shed light on interconnected biogeochemical processes in an aquifer system.</title>
        <authorList>
            <person name="Anantharaman K."/>
            <person name="Brown C.T."/>
            <person name="Hug L.A."/>
            <person name="Sharon I."/>
            <person name="Castelle C.J."/>
            <person name="Probst A.J."/>
            <person name="Thomas B.C."/>
            <person name="Singh A."/>
            <person name="Wilkins M.J."/>
            <person name="Karaoz U."/>
            <person name="Brodie E.L."/>
            <person name="Williams K.H."/>
            <person name="Hubbard S.S."/>
            <person name="Banfield J.F."/>
        </authorList>
    </citation>
    <scope>NUCLEOTIDE SEQUENCE [LARGE SCALE GENOMIC DNA]</scope>
</reference>
<dbReference type="GO" id="GO:0005829">
    <property type="term" value="C:cytosol"/>
    <property type="evidence" value="ECO:0007669"/>
    <property type="project" value="TreeGrafter"/>
</dbReference>
<keyword evidence="7 10" id="KW-0648">Protein biosynthesis</keyword>
<dbReference type="EC" id="6.1.1.14" evidence="10"/>
<comment type="caution">
    <text evidence="12">The sequence shown here is derived from an EMBL/GenBank/DDBJ whole genome shotgun (WGS) entry which is preliminary data.</text>
</comment>
<name>A0A1F7WKA2_9BACT</name>
<comment type="subunit">
    <text evidence="10">Tetramer of two alpha and two beta subunits.</text>
</comment>
<dbReference type="PROSITE" id="PS50861">
    <property type="entry name" value="AA_TRNA_LIGASE_II_GLYAB"/>
    <property type="match status" value="1"/>
</dbReference>
<evidence type="ECO:0000256" key="5">
    <source>
        <dbReference type="ARBA" id="ARBA00022741"/>
    </source>
</evidence>
<evidence type="ECO:0000259" key="11">
    <source>
        <dbReference type="Pfam" id="PF05746"/>
    </source>
</evidence>
<comment type="subcellular location">
    <subcellularLocation>
        <location evidence="1 10">Cytoplasm</location>
    </subcellularLocation>
</comment>
<dbReference type="GO" id="GO:0005524">
    <property type="term" value="F:ATP binding"/>
    <property type="evidence" value="ECO:0007669"/>
    <property type="project" value="UniProtKB-UniRule"/>
</dbReference>
<dbReference type="PRINTS" id="PR01045">
    <property type="entry name" value="TRNASYNTHGB"/>
</dbReference>
<evidence type="ECO:0000256" key="2">
    <source>
        <dbReference type="ARBA" id="ARBA00008226"/>
    </source>
</evidence>
<proteinExistence type="inferred from homology"/>
<comment type="catalytic activity">
    <reaction evidence="9 10">
        <text>tRNA(Gly) + glycine + ATP = glycyl-tRNA(Gly) + AMP + diphosphate</text>
        <dbReference type="Rhea" id="RHEA:16013"/>
        <dbReference type="Rhea" id="RHEA-COMP:9664"/>
        <dbReference type="Rhea" id="RHEA-COMP:9683"/>
        <dbReference type="ChEBI" id="CHEBI:30616"/>
        <dbReference type="ChEBI" id="CHEBI:33019"/>
        <dbReference type="ChEBI" id="CHEBI:57305"/>
        <dbReference type="ChEBI" id="CHEBI:78442"/>
        <dbReference type="ChEBI" id="CHEBI:78522"/>
        <dbReference type="ChEBI" id="CHEBI:456215"/>
        <dbReference type="EC" id="6.1.1.14"/>
    </reaction>
</comment>
<feature type="domain" description="DALR anticodon binding" evidence="11">
    <location>
        <begin position="599"/>
        <end position="690"/>
    </location>
</feature>
<evidence type="ECO:0000256" key="10">
    <source>
        <dbReference type="HAMAP-Rule" id="MF_00255"/>
    </source>
</evidence>
<gene>
    <name evidence="10" type="primary">glyS</name>
    <name evidence="12" type="ORF">A2008_09485</name>
</gene>
<protein>
    <recommendedName>
        <fullName evidence="10">Glycine--tRNA ligase beta subunit</fullName>
        <ecNumber evidence="10">6.1.1.14</ecNumber>
    </recommendedName>
    <alternativeName>
        <fullName evidence="10">Glycyl-tRNA synthetase beta subunit</fullName>
        <shortName evidence="10">GlyRS</shortName>
    </alternativeName>
</protein>
<dbReference type="AlphaFoldDB" id="A0A1F7WKA2"/>
<dbReference type="SUPFAM" id="SSF109604">
    <property type="entry name" value="HD-domain/PDEase-like"/>
    <property type="match status" value="1"/>
</dbReference>
<dbReference type="GO" id="GO:0004820">
    <property type="term" value="F:glycine-tRNA ligase activity"/>
    <property type="evidence" value="ECO:0007669"/>
    <property type="project" value="UniProtKB-UniRule"/>
</dbReference>
<evidence type="ECO:0000256" key="6">
    <source>
        <dbReference type="ARBA" id="ARBA00022840"/>
    </source>
</evidence>
<sequence>MRRDFIVEIGVEEIPAGFIEQAIDSFHMLLTEKLRSANIGYEKSYFYSTPRRLTVYVTGVDETQKDQFEEVKGPPKKIAFSDIGRPTQAALGFIESNNAKLEDVTFKATPKGEYLYLNKVIKGVKSFELLPSILTSALASLNFPKSMKWDVSQLKFARPVRWILCLFGGDIVKLNFAGVESSNKTHSIRRMNISADVASAGAYFDVVKKLGVTLDMSERCNMIISGLNSIAEKNGLKTIKDEELVREVANLTETPYAILCDFNAEFLKLPEKLLTSTMIKKQRYFPLYDQQSKLTNKFVVFSNGTPAQPDEVKYGNQKVIAARFSDAEFYYKEDAKTTLEQKSEKLKTVLFQQKLGTVHQKASRIADLAKYLYSSLILKAPPSDEHKKNKLDTIGRCAMLCKADLTSEVVKEFTELQGYAGMVYSQNEGLPQEISTGIYEHYKPCFKGDTLPSNIEGQAVAVADKMDTIAGCFAIKMIPTGSGDPYALRRAALGIAEISINSSFSFDFTAFAKYALGLYPKTLLEAEQCDLDKTAAEISNFVKQRFETKLKELNVRYDVINAVLWNGVSNIYEDYRKTMSLSKARSEKEFMALALPFKRAVNITKGVASAPAVKPELFAVDAEKALYAKYQKVNADAGAAIDSNDYSLAFRHLSELNEPIDKFFAGVMVMDKNEDLKNNRIALLCAIKALFLRLADISQLVIEE</sequence>
<dbReference type="EMBL" id="MGFH01000206">
    <property type="protein sequence ID" value="OGM02568.1"/>
    <property type="molecule type" value="Genomic_DNA"/>
</dbReference>
<comment type="similarity">
    <text evidence="2 10">Belongs to the class-II aminoacyl-tRNA synthetase family.</text>
</comment>
<evidence type="ECO:0000256" key="3">
    <source>
        <dbReference type="ARBA" id="ARBA00022490"/>
    </source>
</evidence>
<dbReference type="NCBIfam" id="TIGR00211">
    <property type="entry name" value="glyS"/>
    <property type="match status" value="1"/>
</dbReference>
<dbReference type="HAMAP" id="MF_00255">
    <property type="entry name" value="Gly_tRNA_synth_beta"/>
    <property type="match status" value="1"/>
</dbReference>
<evidence type="ECO:0000313" key="13">
    <source>
        <dbReference type="Proteomes" id="UP000178735"/>
    </source>
</evidence>
<dbReference type="PANTHER" id="PTHR30075">
    <property type="entry name" value="GLYCYL-TRNA SYNTHETASE"/>
    <property type="match status" value="1"/>
</dbReference>
<keyword evidence="8 10" id="KW-0030">Aminoacyl-tRNA synthetase</keyword>
<evidence type="ECO:0000256" key="8">
    <source>
        <dbReference type="ARBA" id="ARBA00023146"/>
    </source>
</evidence>
<evidence type="ECO:0000256" key="7">
    <source>
        <dbReference type="ARBA" id="ARBA00022917"/>
    </source>
</evidence>
<dbReference type="GO" id="GO:0006420">
    <property type="term" value="P:arginyl-tRNA aminoacylation"/>
    <property type="evidence" value="ECO:0007669"/>
    <property type="project" value="InterPro"/>
</dbReference>
<dbReference type="STRING" id="1817813.A2008_09485"/>
<dbReference type="InterPro" id="IPR006194">
    <property type="entry name" value="Gly-tRNA-synth_heterodimer"/>
</dbReference>
<evidence type="ECO:0000256" key="4">
    <source>
        <dbReference type="ARBA" id="ARBA00022598"/>
    </source>
</evidence>
<dbReference type="GO" id="GO:0004814">
    <property type="term" value="F:arginine-tRNA ligase activity"/>
    <property type="evidence" value="ECO:0007669"/>
    <property type="project" value="InterPro"/>
</dbReference>
<keyword evidence="6 10" id="KW-0067">ATP-binding</keyword>
<dbReference type="GO" id="GO:0006426">
    <property type="term" value="P:glycyl-tRNA aminoacylation"/>
    <property type="evidence" value="ECO:0007669"/>
    <property type="project" value="UniProtKB-UniRule"/>
</dbReference>
<dbReference type="Pfam" id="PF02092">
    <property type="entry name" value="tRNA_synt_2f"/>
    <property type="match status" value="1"/>
</dbReference>
<organism evidence="12 13">
    <name type="scientific">Candidatus Wallbacteria bacterium GWC2_49_35</name>
    <dbReference type="NCBI Taxonomy" id="1817813"/>
    <lineage>
        <taxon>Bacteria</taxon>
        <taxon>Candidatus Walliibacteriota</taxon>
    </lineage>
</organism>
<dbReference type="PANTHER" id="PTHR30075:SF2">
    <property type="entry name" value="GLYCINE--TRNA LIGASE, CHLOROPLASTIC_MITOCHONDRIAL 2"/>
    <property type="match status" value="1"/>
</dbReference>
<evidence type="ECO:0000256" key="9">
    <source>
        <dbReference type="ARBA" id="ARBA00047937"/>
    </source>
</evidence>
<evidence type="ECO:0000256" key="1">
    <source>
        <dbReference type="ARBA" id="ARBA00004496"/>
    </source>
</evidence>
<dbReference type="Pfam" id="PF05746">
    <property type="entry name" value="DALR_1"/>
    <property type="match status" value="1"/>
</dbReference>
<keyword evidence="3 10" id="KW-0963">Cytoplasm</keyword>
<accession>A0A1F7WKA2</accession>
<keyword evidence="5 10" id="KW-0547">Nucleotide-binding</keyword>
<dbReference type="InterPro" id="IPR015944">
    <property type="entry name" value="Gly-tRNA-synth_bsu"/>
</dbReference>
<dbReference type="InterPro" id="IPR008909">
    <property type="entry name" value="DALR_anticod-bd"/>
</dbReference>
<dbReference type="Proteomes" id="UP000178735">
    <property type="component" value="Unassembled WGS sequence"/>
</dbReference>
<keyword evidence="4 10" id="KW-0436">Ligase</keyword>
<evidence type="ECO:0000313" key="12">
    <source>
        <dbReference type="EMBL" id="OGM02568.1"/>
    </source>
</evidence>